<keyword evidence="2" id="KW-1185">Reference proteome</keyword>
<dbReference type="RefSeq" id="WP_341979213.1">
    <property type="nucleotide sequence ID" value="NZ_JBBYAF010000001.1"/>
</dbReference>
<proteinExistence type="predicted"/>
<dbReference type="EMBL" id="JBBYAF010000001">
    <property type="protein sequence ID" value="MEL3970715.1"/>
    <property type="molecule type" value="Genomic_DNA"/>
</dbReference>
<comment type="caution">
    <text evidence="1">The sequence shown here is derived from an EMBL/GenBank/DDBJ whole genome shotgun (WGS) entry which is preliminary data.</text>
</comment>
<sequence length="52" mass="6063">MNKSTSKDQHVLSVMQKAFDKGQQGNMDANKMLNWLKQELQSEYTFQNEKAL</sequence>
<organism evidence="1 2">
    <name type="scientific">Rossellomorea oryzaecorticis</name>
    <dbReference type="NCBI Taxonomy" id="1396505"/>
    <lineage>
        <taxon>Bacteria</taxon>
        <taxon>Bacillati</taxon>
        <taxon>Bacillota</taxon>
        <taxon>Bacilli</taxon>
        <taxon>Bacillales</taxon>
        <taxon>Bacillaceae</taxon>
        <taxon>Rossellomorea</taxon>
    </lineage>
</organism>
<accession>A0ABU9K5J9</accession>
<protein>
    <submittedName>
        <fullName evidence="1">Uncharacterized protein</fullName>
    </submittedName>
</protein>
<reference evidence="1 2" key="1">
    <citation type="submission" date="2024-04" db="EMBL/GenBank/DDBJ databases">
        <title>Bacillus oryzaecorticis sp. nov., a moderately halophilic bacterium isolated from rice husks.</title>
        <authorList>
            <person name="Zhu H.-S."/>
        </authorList>
    </citation>
    <scope>NUCLEOTIDE SEQUENCE [LARGE SCALE GENOMIC DNA]</scope>
    <source>
        <strain evidence="1 2">ZC255</strain>
    </source>
</reference>
<evidence type="ECO:0000313" key="1">
    <source>
        <dbReference type="EMBL" id="MEL3970715.1"/>
    </source>
</evidence>
<dbReference type="Pfam" id="PF26162">
    <property type="entry name" value="YwzD"/>
    <property type="match status" value="1"/>
</dbReference>
<dbReference type="Proteomes" id="UP001389717">
    <property type="component" value="Unassembled WGS sequence"/>
</dbReference>
<dbReference type="InterPro" id="IPR058930">
    <property type="entry name" value="YwzD"/>
</dbReference>
<evidence type="ECO:0000313" key="2">
    <source>
        <dbReference type="Proteomes" id="UP001389717"/>
    </source>
</evidence>
<gene>
    <name evidence="1" type="ORF">AAEO50_00335</name>
</gene>
<name>A0ABU9K5J9_9BACI</name>